<reference evidence="1 2" key="1">
    <citation type="submission" date="2020-05" db="EMBL/GenBank/DDBJ databases">
        <authorList>
            <person name="Mo P."/>
        </authorList>
    </citation>
    <scope>NUCLEOTIDE SEQUENCE [LARGE SCALE GENOMIC DNA]</scope>
    <source>
        <strain evidence="1 2">Gen01</strain>
    </source>
</reference>
<dbReference type="AlphaFoldDB" id="A0A6M6JEE5"/>
<accession>A0A6M6JEE5</accession>
<evidence type="ECO:0000313" key="2">
    <source>
        <dbReference type="Proteomes" id="UP000505377"/>
    </source>
</evidence>
<dbReference type="EMBL" id="CP053564">
    <property type="protein sequence ID" value="QJY44831.1"/>
    <property type="molecule type" value="Genomic_DNA"/>
</dbReference>
<dbReference type="RefSeq" id="WP_172154209.1">
    <property type="nucleotide sequence ID" value="NZ_CP053564.1"/>
</dbReference>
<dbReference type="SUPFAM" id="SSF55961">
    <property type="entry name" value="Bet v1-like"/>
    <property type="match status" value="1"/>
</dbReference>
<dbReference type="Pfam" id="PF10604">
    <property type="entry name" value="Polyketide_cyc2"/>
    <property type="match status" value="1"/>
</dbReference>
<protein>
    <submittedName>
        <fullName evidence="1">SRPBCC family protein</fullName>
    </submittedName>
</protein>
<organism evidence="1 2">
    <name type="scientific">Pseudonocardia broussonetiae</name>
    <dbReference type="NCBI Taxonomy" id="2736640"/>
    <lineage>
        <taxon>Bacteria</taxon>
        <taxon>Bacillati</taxon>
        <taxon>Actinomycetota</taxon>
        <taxon>Actinomycetes</taxon>
        <taxon>Pseudonocardiales</taxon>
        <taxon>Pseudonocardiaceae</taxon>
        <taxon>Pseudonocardia</taxon>
    </lineage>
</organism>
<evidence type="ECO:0000313" key="1">
    <source>
        <dbReference type="EMBL" id="QJY44831.1"/>
    </source>
</evidence>
<proteinExistence type="predicted"/>
<dbReference type="Proteomes" id="UP000505377">
    <property type="component" value="Chromosome"/>
</dbReference>
<sequence length="150" mass="16614">MTEFETERTMPAGPDAVFAVVSDLERLTEWLPHEIRVRPTHDDPGSDPARAGGDVTEVHAEVEPRHVDAHGLVRVRPDQMRVEWGGGDSTDYAGYLQVMGDDPDRSSVLLHLSFLGDQPETRTEQAADEVRRGLDTGLDNLARMLAERAT</sequence>
<gene>
    <name evidence="1" type="ORF">HOP40_02390</name>
</gene>
<dbReference type="KEGG" id="pbro:HOP40_02390"/>
<dbReference type="Gene3D" id="3.30.530.20">
    <property type="match status" value="1"/>
</dbReference>
<keyword evidence="2" id="KW-1185">Reference proteome</keyword>
<dbReference type="InterPro" id="IPR023393">
    <property type="entry name" value="START-like_dom_sf"/>
</dbReference>
<dbReference type="InterPro" id="IPR019587">
    <property type="entry name" value="Polyketide_cyclase/dehydratase"/>
</dbReference>
<name>A0A6M6JEE5_9PSEU</name>